<dbReference type="Pfam" id="PF00646">
    <property type="entry name" value="F-box"/>
    <property type="match status" value="1"/>
</dbReference>
<dbReference type="InterPro" id="IPR032675">
    <property type="entry name" value="LRR_dom_sf"/>
</dbReference>
<dbReference type="Pfam" id="PF23622">
    <property type="entry name" value="LRR_At1g61320_AtMIF1"/>
    <property type="match status" value="1"/>
</dbReference>
<dbReference type="InterPro" id="IPR001810">
    <property type="entry name" value="F-box_dom"/>
</dbReference>
<dbReference type="Gene3D" id="3.80.10.10">
    <property type="entry name" value="Ribonuclease Inhibitor"/>
    <property type="match status" value="1"/>
</dbReference>
<dbReference type="AlphaFoldDB" id="A0A7J9C2G4"/>
<dbReference type="EMBL" id="JABEZY010000007">
    <property type="protein sequence ID" value="MBA0742663.1"/>
    <property type="molecule type" value="Genomic_DNA"/>
</dbReference>
<dbReference type="PANTHER" id="PTHR31639:SF330">
    <property type="entry name" value="F-BOX DOMAIN-CONTAINING PROTEIN"/>
    <property type="match status" value="1"/>
</dbReference>
<dbReference type="InterPro" id="IPR055357">
    <property type="entry name" value="LRR_At1g61320_AtMIF1"/>
</dbReference>
<dbReference type="SUPFAM" id="SSF52047">
    <property type="entry name" value="RNI-like"/>
    <property type="match status" value="1"/>
</dbReference>
<dbReference type="OrthoDB" id="938275at2759"/>
<dbReference type="Proteomes" id="UP000593579">
    <property type="component" value="Unassembled WGS sequence"/>
</dbReference>
<evidence type="ECO:0000313" key="2">
    <source>
        <dbReference type="EMBL" id="MBA0742663.1"/>
    </source>
</evidence>
<comment type="caution">
    <text evidence="2">The sequence shown here is derived from an EMBL/GenBank/DDBJ whole genome shotgun (WGS) entry which is preliminary data.</text>
</comment>
<accession>A0A7J9C2G4</accession>
<dbReference type="InterPro" id="IPR036047">
    <property type="entry name" value="F-box-like_dom_sf"/>
</dbReference>
<dbReference type="PANTHER" id="PTHR31639">
    <property type="entry name" value="F-BOX PROTEIN-LIKE"/>
    <property type="match status" value="1"/>
</dbReference>
<evidence type="ECO:0000313" key="3">
    <source>
        <dbReference type="Proteomes" id="UP000593579"/>
    </source>
</evidence>
<keyword evidence="3" id="KW-1185">Reference proteome</keyword>
<feature type="domain" description="F-box" evidence="1">
    <location>
        <begin position="4"/>
        <end position="54"/>
    </location>
</feature>
<gene>
    <name evidence="2" type="ORF">Gogos_015698</name>
</gene>
<dbReference type="Gene3D" id="1.20.1280.50">
    <property type="match status" value="1"/>
</dbReference>
<sequence length="342" mass="39663">MALEDKISALPDDVLLTILSLLTLKQAVATSILSRRWRYLWTSLHTLNFRYEEILHRNDDDTDNEWGCKIYEADYMERFMQVVNQVLRSHKAPKLHEFGIHYPLDASRGDHIDIWVAFAIAFKVSKLELNFSTNQVPIWVCSFKNYSFPLDLFDKTKRIEPYLVQMDRVFSVCAPPLNVDNGFDCLRELILKSVDLTDEQFETILSSCTFLEFLHVLYSSRLVNVKHAVPHMKINISVKDAKQLVHACMRSNWETWELSRTNSLGLPNMQRGDFVFGQFAAYLPQIEHLVMDASSFGVSGKMSKLSSFGSCHFLHRLELHVSTLISLNLIIHETYLYLIFIF</sequence>
<protein>
    <recommendedName>
        <fullName evidence="1">F-box domain-containing protein</fullName>
    </recommendedName>
</protein>
<reference evidence="2 3" key="1">
    <citation type="journal article" date="2019" name="Genome Biol. Evol.">
        <title>Insights into the evolution of the New World diploid cottons (Gossypium, subgenus Houzingenia) based on genome sequencing.</title>
        <authorList>
            <person name="Grover C.E."/>
            <person name="Arick M.A. 2nd"/>
            <person name="Thrash A."/>
            <person name="Conover J.L."/>
            <person name="Sanders W.S."/>
            <person name="Peterson D.G."/>
            <person name="Frelichowski J.E."/>
            <person name="Scheffler J.A."/>
            <person name="Scheffler B.E."/>
            <person name="Wendel J.F."/>
        </authorList>
    </citation>
    <scope>NUCLEOTIDE SEQUENCE [LARGE SCALE GENOMIC DNA]</scope>
    <source>
        <strain evidence="2">5</strain>
        <tissue evidence="2">Leaf</tissue>
    </source>
</reference>
<name>A0A7J9C2G4_GOSGO</name>
<evidence type="ECO:0000259" key="1">
    <source>
        <dbReference type="PROSITE" id="PS50181"/>
    </source>
</evidence>
<organism evidence="2 3">
    <name type="scientific">Gossypium gossypioides</name>
    <name type="common">Mexican cotton</name>
    <name type="synonym">Selera gossypioides</name>
    <dbReference type="NCBI Taxonomy" id="34282"/>
    <lineage>
        <taxon>Eukaryota</taxon>
        <taxon>Viridiplantae</taxon>
        <taxon>Streptophyta</taxon>
        <taxon>Embryophyta</taxon>
        <taxon>Tracheophyta</taxon>
        <taxon>Spermatophyta</taxon>
        <taxon>Magnoliopsida</taxon>
        <taxon>eudicotyledons</taxon>
        <taxon>Gunneridae</taxon>
        <taxon>Pentapetalae</taxon>
        <taxon>rosids</taxon>
        <taxon>malvids</taxon>
        <taxon>Malvales</taxon>
        <taxon>Malvaceae</taxon>
        <taxon>Malvoideae</taxon>
        <taxon>Gossypium</taxon>
    </lineage>
</organism>
<dbReference type="SUPFAM" id="SSF81383">
    <property type="entry name" value="F-box domain"/>
    <property type="match status" value="1"/>
</dbReference>
<dbReference type="SMART" id="SM00256">
    <property type="entry name" value="FBOX"/>
    <property type="match status" value="1"/>
</dbReference>
<dbReference type="PROSITE" id="PS50181">
    <property type="entry name" value="FBOX"/>
    <property type="match status" value="1"/>
</dbReference>
<proteinExistence type="predicted"/>